<keyword evidence="1" id="KW-0812">Transmembrane</keyword>
<evidence type="ECO:0000313" key="3">
    <source>
        <dbReference type="Proteomes" id="UP000033556"/>
    </source>
</evidence>
<dbReference type="EMBL" id="LANR01000001">
    <property type="protein sequence ID" value="KJV62382.1"/>
    <property type="molecule type" value="Genomic_DNA"/>
</dbReference>
<keyword evidence="1" id="KW-0472">Membrane</keyword>
<accession>A0A0F3N3W7</accession>
<keyword evidence="1" id="KW-1133">Transmembrane helix</keyword>
<evidence type="ECO:0000313" key="2">
    <source>
        <dbReference type="EMBL" id="KJV62382.1"/>
    </source>
</evidence>
<feature type="transmembrane region" description="Helical" evidence="1">
    <location>
        <begin position="21"/>
        <end position="40"/>
    </location>
</feature>
<dbReference type="Proteomes" id="UP000033556">
    <property type="component" value="Unassembled WGS sequence"/>
</dbReference>
<protein>
    <submittedName>
        <fullName evidence="2">Uncharacterized protein</fullName>
    </submittedName>
</protein>
<organism evidence="2 3">
    <name type="scientific">Rickettsia amblyommatis str. Ac/Pa</name>
    <dbReference type="NCBI Taxonomy" id="1359164"/>
    <lineage>
        <taxon>Bacteria</taxon>
        <taxon>Pseudomonadati</taxon>
        <taxon>Pseudomonadota</taxon>
        <taxon>Alphaproteobacteria</taxon>
        <taxon>Rickettsiales</taxon>
        <taxon>Rickettsiaceae</taxon>
        <taxon>Rickettsieae</taxon>
        <taxon>Rickettsia</taxon>
        <taxon>spotted fever group</taxon>
    </lineage>
</organism>
<reference evidence="2 3" key="1">
    <citation type="submission" date="2015-01" db="EMBL/GenBank/DDBJ databases">
        <title>Genome Sequencing of Rickettsiales.</title>
        <authorList>
            <person name="Daugherty S.C."/>
            <person name="Su Q."/>
            <person name="Abolude K."/>
            <person name="Beier-Sexton M."/>
            <person name="Carlyon J.A."/>
            <person name="Carter R."/>
            <person name="Day N.P."/>
            <person name="Dumler S.J."/>
            <person name="Dyachenko V."/>
            <person name="Godinez A."/>
            <person name="Kurtti T.J."/>
            <person name="Lichay M."/>
            <person name="Mullins K.E."/>
            <person name="Ott S."/>
            <person name="Pappas-Brown V."/>
            <person name="Paris D.H."/>
            <person name="Patel P."/>
            <person name="Richards A.L."/>
            <person name="Sadzewicz L."/>
            <person name="Sears K."/>
            <person name="Seidman D."/>
            <person name="Sengamalay N."/>
            <person name="Stenos J."/>
            <person name="Tallon L.J."/>
            <person name="Vincent G."/>
            <person name="Fraser C.M."/>
            <person name="Munderloh U."/>
            <person name="Dunning-Hotopp J.C."/>
        </authorList>
    </citation>
    <scope>NUCLEOTIDE SEQUENCE [LARGE SCALE GENOMIC DNA]</scope>
    <source>
        <strain evidence="2 3">Ac/Pa</strain>
    </source>
</reference>
<comment type="caution">
    <text evidence="2">The sequence shown here is derived from an EMBL/GenBank/DDBJ whole genome shotgun (WGS) entry which is preliminary data.</text>
</comment>
<gene>
    <name evidence="2" type="ORF">APHACPA_1407</name>
</gene>
<name>A0A0F3N3W7_RICAM</name>
<evidence type="ECO:0000256" key="1">
    <source>
        <dbReference type="SAM" id="Phobius"/>
    </source>
</evidence>
<keyword evidence="3" id="KW-1185">Reference proteome</keyword>
<sequence>MSRIFYSLFIKAALALSPIKEYFIKLPIFFQIGLLSIFVVSSHHLPTSFSFA</sequence>
<dbReference type="AlphaFoldDB" id="A0A0F3N3W7"/>
<proteinExistence type="predicted"/>
<dbReference type="PATRIC" id="fig|1359164.3.peg.1394"/>